<dbReference type="HOGENOM" id="CLU_635930_0_0_6"/>
<dbReference type="PATRIC" id="fig|658445.3.peg.3481"/>
<dbReference type="EMBL" id="CP005974">
    <property type="protein sequence ID" value="AJR08237.1"/>
    <property type="molecule type" value="Genomic_DNA"/>
</dbReference>
<dbReference type="SUPFAM" id="SSF51445">
    <property type="entry name" value="(Trans)glycosidases"/>
    <property type="match status" value="1"/>
</dbReference>
<dbReference type="STRING" id="658445.H744_2c1562"/>
<proteinExistence type="predicted"/>
<dbReference type="AlphaFoldDB" id="A0A0C5WPI4"/>
<keyword evidence="2" id="KW-1185">Reference proteome</keyword>
<accession>A0A0C5WPI4</accession>
<dbReference type="OrthoDB" id="9815836at2"/>
<name>A0A0C5WPI4_9GAMM</name>
<dbReference type="Proteomes" id="UP000032303">
    <property type="component" value="Chromosome 2"/>
</dbReference>
<dbReference type="Gene3D" id="3.20.20.80">
    <property type="entry name" value="Glycosidases"/>
    <property type="match status" value="1"/>
</dbReference>
<evidence type="ECO:0000313" key="2">
    <source>
        <dbReference type="Proteomes" id="UP000032303"/>
    </source>
</evidence>
<organism evidence="1 2">
    <name type="scientific">Photobacterium gaetbulicola Gung47</name>
    <dbReference type="NCBI Taxonomy" id="658445"/>
    <lineage>
        <taxon>Bacteria</taxon>
        <taxon>Pseudomonadati</taxon>
        <taxon>Pseudomonadota</taxon>
        <taxon>Gammaproteobacteria</taxon>
        <taxon>Vibrionales</taxon>
        <taxon>Vibrionaceae</taxon>
        <taxon>Photobacterium</taxon>
    </lineage>
</organism>
<evidence type="ECO:0008006" key="3">
    <source>
        <dbReference type="Google" id="ProtNLM"/>
    </source>
</evidence>
<sequence>MHNNLSKVAFLLPTIFLTGCDTQENVKTNTPPSESPTVEIPEPAVGISRARLTPEQLDALPSTLMFTNESILNVLSEPTLSSVGVYSKNSNCLGTVTDDINPSELDIEGNPIGFTQARIWDGTVKNCTLDIHFGNSADPIDGSIPDDTGDTLAITFYIKPTSFNNAQNGVPVTIQDPDSSSSYKMKYHVTLPNLNKWHKIQLPLKPTSNDYSKVSIKWGTREDFANSFVIGGVEVKNYTSSVSYEEFPHTYAYYEGMEHDAPWRDTAEQQIALNRKDDFTISVLNSSGRVLKNKEMKVEQIEHEFKIGGAINNSLWQSQVPERNLVKFDEMLAIHSRIFNNAGMANGFKWKMMTNDYWNEYLNYTWQYWIDTGMHVRGHAVHWPKGSTTPSAIWDEVERLKAEAGDSAASAYLSEQTHIKLMALLMRQLIL</sequence>
<gene>
    <name evidence="1" type="ORF">H744_2c1562</name>
</gene>
<evidence type="ECO:0000313" key="1">
    <source>
        <dbReference type="EMBL" id="AJR08237.1"/>
    </source>
</evidence>
<dbReference type="InterPro" id="IPR017853">
    <property type="entry name" value="GH"/>
</dbReference>
<reference evidence="1 2" key="1">
    <citation type="submission" date="2013-05" db="EMBL/GenBank/DDBJ databases">
        <title>Complete genome sequence of the lipase-producing bacterium Photobacterium gaetbulicola Gung47.</title>
        <authorList>
            <person name="Kim Y.-O."/>
        </authorList>
    </citation>
    <scope>NUCLEOTIDE SEQUENCE [LARGE SCALE GENOMIC DNA]</scope>
    <source>
        <strain evidence="1 2">Gung47</strain>
    </source>
</reference>
<dbReference type="KEGG" id="pgb:H744_2c1562"/>
<dbReference type="PROSITE" id="PS51257">
    <property type="entry name" value="PROKAR_LIPOPROTEIN"/>
    <property type="match status" value="1"/>
</dbReference>
<protein>
    <recommendedName>
        <fullName evidence="3">GH10 domain-containing protein</fullName>
    </recommendedName>
</protein>